<dbReference type="AlphaFoldDB" id="A0A2A4T1X3"/>
<dbReference type="PANTHER" id="PTHR21485:SF6">
    <property type="entry name" value="N-ACYLNEURAMINATE CYTIDYLYLTRANSFERASE-RELATED"/>
    <property type="match status" value="1"/>
</dbReference>
<keyword evidence="1" id="KW-0808">Transferase</keyword>
<organism evidence="1 2">
    <name type="scientific">SAR324 cluster bacterium</name>
    <dbReference type="NCBI Taxonomy" id="2024889"/>
    <lineage>
        <taxon>Bacteria</taxon>
        <taxon>Deltaproteobacteria</taxon>
        <taxon>SAR324 cluster</taxon>
    </lineage>
</organism>
<proteinExistence type="predicted"/>
<name>A0A2A4T1X3_9DELT</name>
<dbReference type="InterPro" id="IPR029044">
    <property type="entry name" value="Nucleotide-diphossugar_trans"/>
</dbReference>
<gene>
    <name evidence="1" type="ORF">COB67_08770</name>
</gene>
<evidence type="ECO:0000313" key="2">
    <source>
        <dbReference type="Proteomes" id="UP000218113"/>
    </source>
</evidence>
<accession>A0A2A4T1X3</accession>
<sequence>MAKTVAIIPIKETSKRVQGKNFRLFLGQPLYKHFFSKLVDAPFDEIYVDTDSEEIKAYAKSLGWGVIDRAPELAADTANGNHLLVHQAGIVDADIYFQLFITAPLLSKETIRKSYDIMLNKPEYDSLFTAVEVYSWFWFNGKAVNYDPKELPRSQDAKPIIRETTALYGIRKETLLKHQCRIGEKPYMLFVDEIEAADLDTELDYKMAEFLCKES</sequence>
<reference evidence="2" key="1">
    <citation type="submission" date="2017-08" db="EMBL/GenBank/DDBJ databases">
        <title>A dynamic microbial community with high functional redundancy inhabits the cold, oxic subseafloor aquifer.</title>
        <authorList>
            <person name="Tully B.J."/>
            <person name="Wheat C.G."/>
            <person name="Glazer B.T."/>
            <person name="Huber J.A."/>
        </authorList>
    </citation>
    <scope>NUCLEOTIDE SEQUENCE [LARGE SCALE GENOMIC DNA]</scope>
</reference>
<protein>
    <submittedName>
        <fullName evidence="1">Acylneuraminate cytidylyltransferase</fullName>
    </submittedName>
</protein>
<dbReference type="InterPro" id="IPR003329">
    <property type="entry name" value="Cytidylyl_trans"/>
</dbReference>
<evidence type="ECO:0000313" key="1">
    <source>
        <dbReference type="EMBL" id="PCI27321.1"/>
    </source>
</evidence>
<dbReference type="CDD" id="cd02513">
    <property type="entry name" value="CMP-NeuAc_Synthase"/>
    <property type="match status" value="1"/>
</dbReference>
<comment type="caution">
    <text evidence="1">The sequence shown here is derived from an EMBL/GenBank/DDBJ whole genome shotgun (WGS) entry which is preliminary data.</text>
</comment>
<dbReference type="GO" id="GO:0008781">
    <property type="term" value="F:N-acylneuraminate cytidylyltransferase activity"/>
    <property type="evidence" value="ECO:0007669"/>
    <property type="project" value="TreeGrafter"/>
</dbReference>
<dbReference type="Proteomes" id="UP000218113">
    <property type="component" value="Unassembled WGS sequence"/>
</dbReference>
<dbReference type="PANTHER" id="PTHR21485">
    <property type="entry name" value="HAD SUPERFAMILY MEMBERS CMAS AND KDSC"/>
    <property type="match status" value="1"/>
</dbReference>
<dbReference type="Pfam" id="PF02348">
    <property type="entry name" value="CTP_transf_3"/>
    <property type="match status" value="1"/>
</dbReference>
<dbReference type="Gene3D" id="3.90.550.10">
    <property type="entry name" value="Spore Coat Polysaccharide Biosynthesis Protein SpsA, Chain A"/>
    <property type="match status" value="1"/>
</dbReference>
<dbReference type="EMBL" id="NVSR01000064">
    <property type="protein sequence ID" value="PCI27321.1"/>
    <property type="molecule type" value="Genomic_DNA"/>
</dbReference>
<dbReference type="SUPFAM" id="SSF53448">
    <property type="entry name" value="Nucleotide-diphospho-sugar transferases"/>
    <property type="match status" value="1"/>
</dbReference>
<dbReference type="InterPro" id="IPR050793">
    <property type="entry name" value="CMP-NeuNAc_synthase"/>
</dbReference>
<keyword evidence="1" id="KW-0548">Nucleotidyltransferase</keyword>